<dbReference type="Gene3D" id="3.80.10.10">
    <property type="entry name" value="Ribonuclease Inhibitor"/>
    <property type="match status" value="2"/>
</dbReference>
<dbReference type="InterPro" id="IPR032675">
    <property type="entry name" value="LRR_dom_sf"/>
</dbReference>
<dbReference type="Pfam" id="PF00560">
    <property type="entry name" value="LRR_1"/>
    <property type="match status" value="3"/>
</dbReference>
<evidence type="ECO:0000313" key="9">
    <source>
        <dbReference type="Proteomes" id="UP000737018"/>
    </source>
</evidence>
<keyword evidence="3" id="KW-0732">Signal</keyword>
<keyword evidence="7" id="KW-0325">Glycoprotein</keyword>
<protein>
    <recommendedName>
        <fullName evidence="10">Leucine-rich repeat-containing N-terminal plant-type domain-containing protein</fullName>
    </recommendedName>
</protein>
<keyword evidence="5" id="KW-0472">Membrane</keyword>
<evidence type="ECO:0000256" key="1">
    <source>
        <dbReference type="ARBA" id="ARBA00004479"/>
    </source>
</evidence>
<keyword evidence="9" id="KW-1185">Reference proteome</keyword>
<gene>
    <name evidence="8" type="ORF">CMV_003956</name>
</gene>
<evidence type="ECO:0008006" key="10">
    <source>
        <dbReference type="Google" id="ProtNLM"/>
    </source>
</evidence>
<evidence type="ECO:0000256" key="7">
    <source>
        <dbReference type="ARBA" id="ARBA00023180"/>
    </source>
</evidence>
<dbReference type="Proteomes" id="UP000737018">
    <property type="component" value="Unassembled WGS sequence"/>
</dbReference>
<dbReference type="SUPFAM" id="SSF52058">
    <property type="entry name" value="L domain-like"/>
    <property type="match status" value="1"/>
</dbReference>
<comment type="caution">
    <text evidence="8">The sequence shown here is derived from an EMBL/GenBank/DDBJ whole genome shotgun (WGS) entry which is preliminary data.</text>
</comment>
<keyword evidence="4" id="KW-1133">Transmembrane helix</keyword>
<organism evidence="8 9">
    <name type="scientific">Castanea mollissima</name>
    <name type="common">Chinese chestnut</name>
    <dbReference type="NCBI Taxonomy" id="60419"/>
    <lineage>
        <taxon>Eukaryota</taxon>
        <taxon>Viridiplantae</taxon>
        <taxon>Streptophyta</taxon>
        <taxon>Embryophyta</taxon>
        <taxon>Tracheophyta</taxon>
        <taxon>Spermatophyta</taxon>
        <taxon>Magnoliopsida</taxon>
        <taxon>eudicotyledons</taxon>
        <taxon>Gunneridae</taxon>
        <taxon>Pentapetalae</taxon>
        <taxon>rosids</taxon>
        <taxon>fabids</taxon>
        <taxon>Fagales</taxon>
        <taxon>Fagaceae</taxon>
        <taxon>Castanea</taxon>
    </lineage>
</organism>
<comment type="subcellular location">
    <subcellularLocation>
        <location evidence="1">Membrane</location>
        <topology evidence="1">Single-pass type I membrane protein</topology>
    </subcellularLocation>
</comment>
<evidence type="ECO:0000256" key="4">
    <source>
        <dbReference type="ARBA" id="ARBA00022989"/>
    </source>
</evidence>
<keyword evidence="6" id="KW-0675">Receptor</keyword>
<dbReference type="OrthoDB" id="442066at2759"/>
<keyword evidence="2" id="KW-0812">Transmembrane</keyword>
<dbReference type="GO" id="GO:0016020">
    <property type="term" value="C:membrane"/>
    <property type="evidence" value="ECO:0007669"/>
    <property type="project" value="UniProtKB-SubCell"/>
</dbReference>
<dbReference type="EMBL" id="JRKL02000321">
    <property type="protein sequence ID" value="KAF3972559.1"/>
    <property type="molecule type" value="Genomic_DNA"/>
</dbReference>
<proteinExistence type="predicted"/>
<name>A0A8J4RSL2_9ROSI</name>
<accession>A0A8J4RSL2</accession>
<dbReference type="AlphaFoldDB" id="A0A8J4RSL2"/>
<evidence type="ECO:0000256" key="5">
    <source>
        <dbReference type="ARBA" id="ARBA00023136"/>
    </source>
</evidence>
<evidence type="ECO:0000256" key="6">
    <source>
        <dbReference type="ARBA" id="ARBA00023170"/>
    </source>
</evidence>
<dbReference type="PANTHER" id="PTHR48061:SF46">
    <property type="entry name" value="LEUCINE-RICH REPEAT-CONTAINING N-TERMINAL PLANT-TYPE DOMAIN-CONTAINING PROTEIN"/>
    <property type="match status" value="1"/>
</dbReference>
<dbReference type="PANTHER" id="PTHR48061">
    <property type="entry name" value="LEUCINE-RICH REPEAT RECEPTOR PROTEIN KINASE EMS1-LIKE-RELATED"/>
    <property type="match status" value="1"/>
</dbReference>
<evidence type="ECO:0000256" key="2">
    <source>
        <dbReference type="ARBA" id="ARBA00022692"/>
    </source>
</evidence>
<sequence length="335" mass="37154">MSSNSECSALLHFNHSLSLNESASPPFCENAYTINIQMCENSYPKTGSWKEDKDCCTWDGVVCDNSTRHVIALDLSCSWLYGSIPSNSTLFLLRHLRSLNLAGNDFDLSLISPEFGKFQSLTHLNLSNSLFSGEIPYEISQLSSLVSLDLSYNGNLGSYKRSQLRSLSIETPVWKRVIGNLTQLRELFLHDADMHSITPNSLMNLSSSLTTLSLPEWAIPTSIGNLTQIIKLDLSDNDFSGLLPSSIFDLPNLSILGLYNNQLIGSLPNHMAKPSRKWSSPPTSSFCQNWDKDEASLSTCNLLHPYSLSSSSSFMVPKDTGHHSLPSWLVLLLLK</sequence>
<evidence type="ECO:0000256" key="3">
    <source>
        <dbReference type="ARBA" id="ARBA00022729"/>
    </source>
</evidence>
<reference evidence="8" key="1">
    <citation type="submission" date="2020-03" db="EMBL/GenBank/DDBJ databases">
        <title>Castanea mollissima Vanexum genome sequencing.</title>
        <authorList>
            <person name="Staton M."/>
        </authorList>
    </citation>
    <scope>NUCLEOTIDE SEQUENCE</scope>
    <source>
        <tissue evidence="8">Leaf</tissue>
    </source>
</reference>
<dbReference type="InterPro" id="IPR046956">
    <property type="entry name" value="RLP23-like"/>
</dbReference>
<evidence type="ECO:0000313" key="8">
    <source>
        <dbReference type="EMBL" id="KAF3972559.1"/>
    </source>
</evidence>
<dbReference type="InterPro" id="IPR001611">
    <property type="entry name" value="Leu-rich_rpt"/>
</dbReference>